<keyword evidence="4" id="KW-0804">Transcription</keyword>
<dbReference type="InterPro" id="IPR036390">
    <property type="entry name" value="WH_DNA-bd_sf"/>
</dbReference>
<dbReference type="PANTHER" id="PTHR30419:SF8">
    <property type="entry name" value="NITROGEN ASSIMILATION TRANSCRIPTIONAL ACTIVATOR-RELATED"/>
    <property type="match status" value="1"/>
</dbReference>
<comment type="caution">
    <text evidence="6">The sequence shown here is derived from an EMBL/GenBank/DDBJ whole genome shotgun (WGS) entry which is preliminary data.</text>
</comment>
<protein>
    <submittedName>
        <fullName evidence="6">LysR family transcriptional regulator</fullName>
    </submittedName>
</protein>
<gene>
    <name evidence="6" type="ORF">IXB28_05535</name>
</gene>
<keyword evidence="2" id="KW-0805">Transcription regulation</keyword>
<dbReference type="RefSeq" id="WP_215617532.1">
    <property type="nucleotide sequence ID" value="NZ_JADOER010000004.1"/>
</dbReference>
<dbReference type="SUPFAM" id="SSF53850">
    <property type="entry name" value="Periplasmic binding protein-like II"/>
    <property type="match status" value="1"/>
</dbReference>
<name>A0ABS5Y1G6_9CYAN</name>
<evidence type="ECO:0000256" key="1">
    <source>
        <dbReference type="ARBA" id="ARBA00009437"/>
    </source>
</evidence>
<dbReference type="PANTHER" id="PTHR30419">
    <property type="entry name" value="HTH-TYPE TRANSCRIPTIONAL REGULATOR YBHD"/>
    <property type="match status" value="1"/>
</dbReference>
<dbReference type="Gene3D" id="1.10.10.10">
    <property type="entry name" value="Winged helix-like DNA-binding domain superfamily/Winged helix DNA-binding domain"/>
    <property type="match status" value="1"/>
</dbReference>
<dbReference type="SUPFAM" id="SSF46785">
    <property type="entry name" value="Winged helix' DNA-binding domain"/>
    <property type="match status" value="1"/>
</dbReference>
<dbReference type="Proteomes" id="UP001196661">
    <property type="component" value="Unassembled WGS sequence"/>
</dbReference>
<dbReference type="CDD" id="cd05466">
    <property type="entry name" value="PBP2_LTTR_substrate"/>
    <property type="match status" value="1"/>
</dbReference>
<accession>A0ABS5Y1G6</accession>
<feature type="domain" description="HTH lysR-type" evidence="5">
    <location>
        <begin position="1"/>
        <end position="57"/>
    </location>
</feature>
<evidence type="ECO:0000256" key="2">
    <source>
        <dbReference type="ARBA" id="ARBA00023015"/>
    </source>
</evidence>
<proteinExistence type="inferred from homology"/>
<sequence>MRIEQLQAFLAIAETGSFQAAARRCGITQSTVSRQIRGLEDDLGMPLFHRTSQAKLTIGGERLLPRARRICQEWKQATSEITDLLEGRQPELCVAGIQSVCSHFLPPIITQFCQRYPQVQLRVTALGSDRSLKVLRDGLVDIAIVMHNPMLTSSQEMAVTPLYEDHVEVLMAADHPLANYSPAPWAEIARYPHVVFKDGYGMQRLVQSQLPETELKMALELNTLDAFRGVVRQGKMIALLPQSALAESRRDPGLAVRSTAAPVLTRQVVMVTTQDRLRLPPVRQFCDMVKQLADDSVSQLSDLPRLMALNEHVLS</sequence>
<dbReference type="Pfam" id="PF00126">
    <property type="entry name" value="HTH_1"/>
    <property type="match status" value="1"/>
</dbReference>
<evidence type="ECO:0000313" key="7">
    <source>
        <dbReference type="Proteomes" id="UP001196661"/>
    </source>
</evidence>
<keyword evidence="3" id="KW-0238">DNA-binding</keyword>
<evidence type="ECO:0000256" key="4">
    <source>
        <dbReference type="ARBA" id="ARBA00023163"/>
    </source>
</evidence>
<dbReference type="InterPro" id="IPR000847">
    <property type="entry name" value="LysR_HTH_N"/>
</dbReference>
<reference evidence="6 7" key="1">
    <citation type="journal article" date="2021" name="Mar. Drugs">
        <title>Genome Reduction and Secondary Metabolism of the Marine Sponge-Associated Cyanobacterium Leptothoe.</title>
        <authorList>
            <person name="Konstantinou D."/>
            <person name="Popin R.V."/>
            <person name="Fewer D.P."/>
            <person name="Sivonen K."/>
            <person name="Gkelis S."/>
        </authorList>
    </citation>
    <scope>NUCLEOTIDE SEQUENCE [LARGE SCALE GENOMIC DNA]</scope>
    <source>
        <strain evidence="6 7">TAU-MAC 1615</strain>
    </source>
</reference>
<keyword evidence="7" id="KW-1185">Reference proteome</keyword>
<dbReference type="PRINTS" id="PR00039">
    <property type="entry name" value="HTHLYSR"/>
</dbReference>
<comment type="similarity">
    <text evidence="1">Belongs to the LysR transcriptional regulatory family.</text>
</comment>
<dbReference type="Gene3D" id="3.40.190.290">
    <property type="match status" value="1"/>
</dbReference>
<dbReference type="Pfam" id="PF03466">
    <property type="entry name" value="LysR_substrate"/>
    <property type="match status" value="1"/>
</dbReference>
<dbReference type="PROSITE" id="PS50931">
    <property type="entry name" value="HTH_LYSR"/>
    <property type="match status" value="1"/>
</dbReference>
<dbReference type="InterPro" id="IPR050950">
    <property type="entry name" value="HTH-type_LysR_regulators"/>
</dbReference>
<organism evidence="6 7">
    <name type="scientific">Leptothoe kymatousa TAU-MAC 1615</name>
    <dbReference type="NCBI Taxonomy" id="2364775"/>
    <lineage>
        <taxon>Bacteria</taxon>
        <taxon>Bacillati</taxon>
        <taxon>Cyanobacteriota</taxon>
        <taxon>Cyanophyceae</taxon>
        <taxon>Nodosilineales</taxon>
        <taxon>Cymatolegaceae</taxon>
        <taxon>Leptothoe</taxon>
        <taxon>Leptothoe kymatousa</taxon>
    </lineage>
</organism>
<dbReference type="InterPro" id="IPR005119">
    <property type="entry name" value="LysR_subst-bd"/>
</dbReference>
<dbReference type="InterPro" id="IPR036388">
    <property type="entry name" value="WH-like_DNA-bd_sf"/>
</dbReference>
<dbReference type="EMBL" id="JADOER010000004">
    <property type="protein sequence ID" value="MBT9311658.1"/>
    <property type="molecule type" value="Genomic_DNA"/>
</dbReference>
<evidence type="ECO:0000313" key="6">
    <source>
        <dbReference type="EMBL" id="MBT9311658.1"/>
    </source>
</evidence>
<evidence type="ECO:0000259" key="5">
    <source>
        <dbReference type="PROSITE" id="PS50931"/>
    </source>
</evidence>
<evidence type="ECO:0000256" key="3">
    <source>
        <dbReference type="ARBA" id="ARBA00023125"/>
    </source>
</evidence>